<dbReference type="Proteomes" id="UP000887116">
    <property type="component" value="Unassembled WGS sequence"/>
</dbReference>
<accession>A0A8X6LNY7</accession>
<protein>
    <submittedName>
        <fullName evidence="1">Uncharacterized protein</fullName>
    </submittedName>
</protein>
<organism evidence="1 2">
    <name type="scientific">Trichonephila clavata</name>
    <name type="common">Joro spider</name>
    <name type="synonym">Nephila clavata</name>
    <dbReference type="NCBI Taxonomy" id="2740835"/>
    <lineage>
        <taxon>Eukaryota</taxon>
        <taxon>Metazoa</taxon>
        <taxon>Ecdysozoa</taxon>
        <taxon>Arthropoda</taxon>
        <taxon>Chelicerata</taxon>
        <taxon>Arachnida</taxon>
        <taxon>Araneae</taxon>
        <taxon>Araneomorphae</taxon>
        <taxon>Entelegynae</taxon>
        <taxon>Araneoidea</taxon>
        <taxon>Nephilidae</taxon>
        <taxon>Trichonephila</taxon>
    </lineage>
</organism>
<proteinExistence type="predicted"/>
<gene>
    <name evidence="1" type="ORF">TNCT_391421</name>
</gene>
<dbReference type="AlphaFoldDB" id="A0A8X6LNY7"/>
<reference evidence="1" key="1">
    <citation type="submission" date="2020-07" db="EMBL/GenBank/DDBJ databases">
        <title>Multicomponent nature underlies the extraordinary mechanical properties of spider dragline silk.</title>
        <authorList>
            <person name="Kono N."/>
            <person name="Nakamura H."/>
            <person name="Mori M."/>
            <person name="Yoshida Y."/>
            <person name="Ohtoshi R."/>
            <person name="Malay A.D."/>
            <person name="Moran D.A.P."/>
            <person name="Tomita M."/>
            <person name="Numata K."/>
            <person name="Arakawa K."/>
        </authorList>
    </citation>
    <scope>NUCLEOTIDE SEQUENCE</scope>
</reference>
<name>A0A8X6LNY7_TRICU</name>
<dbReference type="EMBL" id="BMAO01027426">
    <property type="protein sequence ID" value="GFR16705.1"/>
    <property type="molecule type" value="Genomic_DNA"/>
</dbReference>
<sequence>MCRTLDNQAQVYVCPSRWNVSSRFEWEYGVFPNQLKFDTESLLVGQILASCIVFRYIKENGKRYSQNSEFPWEMGVFQPKTIQWYGSITGRVKSEVSNRRSMNREIVLMNFYITSHLPEGYEMQKYCQSRRSSDDSV</sequence>
<evidence type="ECO:0000313" key="2">
    <source>
        <dbReference type="Proteomes" id="UP000887116"/>
    </source>
</evidence>
<evidence type="ECO:0000313" key="1">
    <source>
        <dbReference type="EMBL" id="GFR16705.1"/>
    </source>
</evidence>
<keyword evidence="2" id="KW-1185">Reference proteome</keyword>
<comment type="caution">
    <text evidence="1">The sequence shown here is derived from an EMBL/GenBank/DDBJ whole genome shotgun (WGS) entry which is preliminary data.</text>
</comment>